<evidence type="ECO:0000313" key="1">
    <source>
        <dbReference type="EMBL" id="MCA9390427.1"/>
    </source>
</evidence>
<reference evidence="1" key="1">
    <citation type="submission" date="2020-04" db="EMBL/GenBank/DDBJ databases">
        <authorList>
            <person name="Zhang T."/>
        </authorList>
    </citation>
    <scope>NUCLEOTIDE SEQUENCE</scope>
    <source>
        <strain evidence="1">HKST-UBA01</strain>
    </source>
</reference>
<protein>
    <submittedName>
        <fullName evidence="1">Uncharacterized protein</fullName>
    </submittedName>
</protein>
<name>A0A955LHJ2_UNCKA</name>
<comment type="caution">
    <text evidence="1">The sequence shown here is derived from an EMBL/GenBank/DDBJ whole genome shotgun (WGS) entry which is preliminary data.</text>
</comment>
<dbReference type="EMBL" id="JAGQKX010000093">
    <property type="protein sequence ID" value="MCA9390427.1"/>
    <property type="molecule type" value="Genomic_DNA"/>
</dbReference>
<dbReference type="Proteomes" id="UP000701698">
    <property type="component" value="Unassembled WGS sequence"/>
</dbReference>
<gene>
    <name evidence="1" type="ORF">KC571_03405</name>
</gene>
<reference evidence="1" key="2">
    <citation type="journal article" date="2021" name="Microbiome">
        <title>Successional dynamics and alternative stable states in a saline activated sludge microbial community over 9 years.</title>
        <authorList>
            <person name="Wang Y."/>
            <person name="Ye J."/>
            <person name="Ju F."/>
            <person name="Liu L."/>
            <person name="Boyd J.A."/>
            <person name="Deng Y."/>
            <person name="Parks D.H."/>
            <person name="Jiang X."/>
            <person name="Yin X."/>
            <person name="Woodcroft B.J."/>
            <person name="Tyson G.W."/>
            <person name="Hugenholtz P."/>
            <person name="Polz M.F."/>
            <person name="Zhang T."/>
        </authorList>
    </citation>
    <scope>NUCLEOTIDE SEQUENCE</scope>
    <source>
        <strain evidence="1">HKST-UBA01</strain>
    </source>
</reference>
<evidence type="ECO:0000313" key="2">
    <source>
        <dbReference type="Proteomes" id="UP000701698"/>
    </source>
</evidence>
<proteinExistence type="predicted"/>
<organism evidence="1 2">
    <name type="scientific">candidate division WWE3 bacterium</name>
    <dbReference type="NCBI Taxonomy" id="2053526"/>
    <lineage>
        <taxon>Bacteria</taxon>
        <taxon>Katanobacteria</taxon>
    </lineage>
</organism>
<dbReference type="AlphaFoldDB" id="A0A955LHJ2"/>
<sequence>MIKKIMSHWDQLTDQYHNNPSVRPFYFEWFDMDAIFDEIHTLSLDPEQNKEMVDKILKTIHYEMLYETFRYLPEANHQEVLDNMKHTKDFERLFGSYDISIEVLKNKLKQKAETVNQTILDLLQSAPPED</sequence>
<accession>A0A955LHJ2</accession>